<protein>
    <submittedName>
        <fullName evidence="12">Na+/H+ antiporter</fullName>
    </submittedName>
</protein>
<evidence type="ECO:0000256" key="5">
    <source>
        <dbReference type="ARBA" id="ARBA00022989"/>
    </source>
</evidence>
<evidence type="ECO:0000256" key="2">
    <source>
        <dbReference type="ARBA" id="ARBA00022448"/>
    </source>
</evidence>
<keyword evidence="8 10" id="KW-0472">Membrane</keyword>
<keyword evidence="3 10" id="KW-1003">Cell membrane</keyword>
<dbReference type="InterPro" id="IPR018422">
    <property type="entry name" value="Cation/H_exchanger_CPA1"/>
</dbReference>
<feature type="transmembrane region" description="Helical" evidence="10">
    <location>
        <begin position="180"/>
        <end position="202"/>
    </location>
</feature>
<accession>A0ABW1JEA7</accession>
<comment type="subcellular location">
    <subcellularLocation>
        <location evidence="1 10">Cell membrane</location>
        <topology evidence="1 10">Multi-pass membrane protein</topology>
    </subcellularLocation>
</comment>
<keyword evidence="2 10" id="KW-0813">Transport</keyword>
<keyword evidence="9 10" id="KW-0739">Sodium transport</keyword>
<comment type="caution">
    <text evidence="12">The sequence shown here is derived from an EMBL/GenBank/DDBJ whole genome shotgun (WGS) entry which is preliminary data.</text>
</comment>
<comment type="caution">
    <text evidence="10">Lacks conserved residue(s) required for the propagation of feature annotation.</text>
</comment>
<evidence type="ECO:0000256" key="3">
    <source>
        <dbReference type="ARBA" id="ARBA00022475"/>
    </source>
</evidence>
<feature type="transmembrane region" description="Helical" evidence="10">
    <location>
        <begin position="222"/>
        <end position="245"/>
    </location>
</feature>
<dbReference type="InterPro" id="IPR006153">
    <property type="entry name" value="Cation/H_exchanger_TM"/>
</dbReference>
<evidence type="ECO:0000256" key="8">
    <source>
        <dbReference type="ARBA" id="ARBA00023136"/>
    </source>
</evidence>
<comment type="similarity">
    <text evidence="10">Belongs to the monovalent cation:proton antiporter 1 (CPA1) transporter (TC 2.A.36) family.</text>
</comment>
<keyword evidence="7 10" id="KW-0406">Ion transport</keyword>
<dbReference type="Pfam" id="PF00999">
    <property type="entry name" value="Na_H_Exchanger"/>
    <property type="match status" value="1"/>
</dbReference>
<comment type="function">
    <text evidence="10">Na(+)/H(+) antiporter that extrudes sodium in exchange for external protons.</text>
</comment>
<reference evidence="13" key="1">
    <citation type="journal article" date="2019" name="Int. J. Syst. Evol. Microbiol.">
        <title>The Global Catalogue of Microorganisms (GCM) 10K type strain sequencing project: providing services to taxonomists for standard genome sequencing and annotation.</title>
        <authorList>
            <consortium name="The Broad Institute Genomics Platform"/>
            <consortium name="The Broad Institute Genome Sequencing Center for Infectious Disease"/>
            <person name="Wu L."/>
            <person name="Ma J."/>
        </authorList>
    </citation>
    <scope>NUCLEOTIDE SEQUENCE [LARGE SCALE GENOMIC DNA]</scope>
    <source>
        <strain evidence="13">KACC 14249</strain>
    </source>
</reference>
<dbReference type="EMBL" id="JBHSRD010000004">
    <property type="protein sequence ID" value="MFC6007649.1"/>
    <property type="molecule type" value="Genomic_DNA"/>
</dbReference>
<feature type="transmembrane region" description="Helical" evidence="10">
    <location>
        <begin position="266"/>
        <end position="283"/>
    </location>
</feature>
<feature type="transmembrane region" description="Helical" evidence="10">
    <location>
        <begin position="342"/>
        <end position="363"/>
    </location>
</feature>
<organism evidence="12 13">
    <name type="scientific">Angustibacter luteus</name>
    <dbReference type="NCBI Taxonomy" id="658456"/>
    <lineage>
        <taxon>Bacteria</taxon>
        <taxon>Bacillati</taxon>
        <taxon>Actinomycetota</taxon>
        <taxon>Actinomycetes</taxon>
        <taxon>Kineosporiales</taxon>
        <taxon>Kineosporiaceae</taxon>
    </lineage>
</organism>
<evidence type="ECO:0000256" key="7">
    <source>
        <dbReference type="ARBA" id="ARBA00023065"/>
    </source>
</evidence>
<evidence type="ECO:0000313" key="13">
    <source>
        <dbReference type="Proteomes" id="UP001596189"/>
    </source>
</evidence>
<evidence type="ECO:0000313" key="12">
    <source>
        <dbReference type="EMBL" id="MFC6007649.1"/>
    </source>
</evidence>
<keyword evidence="5 10" id="KW-1133">Transmembrane helix</keyword>
<evidence type="ECO:0000256" key="1">
    <source>
        <dbReference type="ARBA" id="ARBA00004651"/>
    </source>
</evidence>
<name>A0ABW1JEA7_9ACTN</name>
<proteinExistence type="inferred from homology"/>
<evidence type="ECO:0000256" key="4">
    <source>
        <dbReference type="ARBA" id="ARBA00022692"/>
    </source>
</evidence>
<gene>
    <name evidence="12" type="ORF">ACFQDO_10960</name>
</gene>
<evidence type="ECO:0000256" key="9">
    <source>
        <dbReference type="ARBA" id="ARBA00023201"/>
    </source>
</evidence>
<dbReference type="PANTHER" id="PTHR10110:SF86">
    <property type="entry name" value="SODIUM_HYDROGEN EXCHANGER 7"/>
    <property type="match status" value="1"/>
</dbReference>
<keyword evidence="10" id="KW-0050">Antiport</keyword>
<keyword evidence="13" id="KW-1185">Reference proteome</keyword>
<dbReference type="RefSeq" id="WP_345715672.1">
    <property type="nucleotide sequence ID" value="NZ_BAABFP010000002.1"/>
</dbReference>
<dbReference type="Gene3D" id="6.10.140.1330">
    <property type="match status" value="1"/>
</dbReference>
<feature type="domain" description="Cation/H+ exchanger transmembrane" evidence="11">
    <location>
        <begin position="15"/>
        <end position="400"/>
    </location>
</feature>
<evidence type="ECO:0000256" key="10">
    <source>
        <dbReference type="RuleBase" id="RU366002"/>
    </source>
</evidence>
<dbReference type="InterPro" id="IPR004705">
    <property type="entry name" value="Cation/H_exchanger_CPA1_bac"/>
</dbReference>
<evidence type="ECO:0000259" key="11">
    <source>
        <dbReference type="Pfam" id="PF00999"/>
    </source>
</evidence>
<dbReference type="Proteomes" id="UP001596189">
    <property type="component" value="Unassembled WGS sequence"/>
</dbReference>
<feature type="transmembrane region" description="Helical" evidence="10">
    <location>
        <begin position="83"/>
        <end position="105"/>
    </location>
</feature>
<dbReference type="PANTHER" id="PTHR10110">
    <property type="entry name" value="SODIUM/HYDROGEN EXCHANGER"/>
    <property type="match status" value="1"/>
</dbReference>
<keyword evidence="6 10" id="KW-0915">Sodium</keyword>
<evidence type="ECO:0000256" key="6">
    <source>
        <dbReference type="ARBA" id="ARBA00023053"/>
    </source>
</evidence>
<sequence>MSDALVAGVLVAGVVVLTPLSDRLRVPSPVLLTIFGLGVALVPRVPQVALEPDLILPIVLPPLLFAATQRATAREFRDNARPILLLAVGLTLASAALAAWIAHLAGLGWGAAWVLGAVVAPPDPVAASAVARRLRLPDRVVTVLEGEGMFNDAAALVLYGLAVTSVVSGRVGPGEATLRLVLSVGVGVGVGLALGWLTRLALKALHDDTAETTVTVAMPFAAYLLAEQLWGSGVLAVLALGLFLRSYGTPAITSGGWLLGRAVWRFADYLITSLVFVLIGFELTDVLQSNGFDGATVWLGVSVVGALIVGRIVWMFPAVALARLPQLPDAIRPSYGTRETVVVAWAGMRGVVTIATALALPMVTDAGSPFPDRSQIVFVGLFCVLVTLVLQGLTLGPLVKLLGVGGEGDAAHEVVLLRRQAIEAALDSARSLPDEVPAPVRTAVVLQYEGYLAAQEALHDARFGASAQERDYAPELRLALARTSEVERDLVLQARRSGQVSGEVADEVMQDVEARAVREML</sequence>
<feature type="transmembrane region" description="Helical" evidence="10">
    <location>
        <begin position="295"/>
        <end position="321"/>
    </location>
</feature>
<keyword evidence="4 10" id="KW-0812">Transmembrane</keyword>
<dbReference type="NCBIfam" id="TIGR00831">
    <property type="entry name" value="a_cpa1"/>
    <property type="match status" value="1"/>
</dbReference>
<feature type="transmembrane region" description="Helical" evidence="10">
    <location>
        <begin position="375"/>
        <end position="393"/>
    </location>
</feature>